<name>A0A9P3PWD3_LYOSH</name>
<dbReference type="Proteomes" id="UP001063166">
    <property type="component" value="Unassembled WGS sequence"/>
</dbReference>
<accession>A0A9P3PWD3</accession>
<gene>
    <name evidence="2" type="ORF">LshimejAT787_1104970</name>
</gene>
<feature type="region of interest" description="Disordered" evidence="1">
    <location>
        <begin position="241"/>
        <end position="353"/>
    </location>
</feature>
<evidence type="ECO:0000313" key="3">
    <source>
        <dbReference type="Proteomes" id="UP001063166"/>
    </source>
</evidence>
<organism evidence="2 3">
    <name type="scientific">Lyophyllum shimeji</name>
    <name type="common">Hon-shimeji</name>
    <name type="synonym">Tricholoma shimeji</name>
    <dbReference type="NCBI Taxonomy" id="47721"/>
    <lineage>
        <taxon>Eukaryota</taxon>
        <taxon>Fungi</taxon>
        <taxon>Dikarya</taxon>
        <taxon>Basidiomycota</taxon>
        <taxon>Agaricomycotina</taxon>
        <taxon>Agaricomycetes</taxon>
        <taxon>Agaricomycetidae</taxon>
        <taxon>Agaricales</taxon>
        <taxon>Tricholomatineae</taxon>
        <taxon>Lyophyllaceae</taxon>
        <taxon>Lyophyllum</taxon>
    </lineage>
</organism>
<keyword evidence="3" id="KW-1185">Reference proteome</keyword>
<dbReference type="EMBL" id="BRPK01000011">
    <property type="protein sequence ID" value="GLB42482.1"/>
    <property type="molecule type" value="Genomic_DNA"/>
</dbReference>
<dbReference type="OrthoDB" id="3064537at2759"/>
<protein>
    <submittedName>
        <fullName evidence="2">Uncharacterized protein</fullName>
    </submittedName>
</protein>
<comment type="caution">
    <text evidence="2">The sequence shown here is derived from an EMBL/GenBank/DDBJ whole genome shotgun (WGS) entry which is preliminary data.</text>
</comment>
<proteinExistence type="predicted"/>
<dbReference type="AlphaFoldDB" id="A0A9P3PWD3"/>
<reference evidence="2" key="1">
    <citation type="submission" date="2022-07" db="EMBL/GenBank/DDBJ databases">
        <title>The genome of Lyophyllum shimeji provides insight into the initial evolution of ectomycorrhizal fungal genome.</title>
        <authorList>
            <person name="Kobayashi Y."/>
            <person name="Shibata T."/>
            <person name="Hirakawa H."/>
            <person name="Shigenobu S."/>
            <person name="Nishiyama T."/>
            <person name="Yamada A."/>
            <person name="Hasebe M."/>
            <person name="Kawaguchi M."/>
        </authorList>
    </citation>
    <scope>NUCLEOTIDE SEQUENCE</scope>
    <source>
        <strain evidence="2">AT787</strain>
    </source>
</reference>
<evidence type="ECO:0000256" key="1">
    <source>
        <dbReference type="SAM" id="MobiDB-lite"/>
    </source>
</evidence>
<evidence type="ECO:0000313" key="2">
    <source>
        <dbReference type="EMBL" id="GLB42482.1"/>
    </source>
</evidence>
<sequence>MTFSGSTLRNHLLHTEAYVGRPGWTSTVGWKADGKGHTLFENRAPEDGSPPPPAIGILLGQVSEDRLYVSPTGTHSSFSILAKAKFQFTLEQPLDPDLRLDWEPTLRNLEHIQNAIASTSEKQHMILRSGTARSLRISAPVFEEKDPGAPQPDDDDILSWPIPHQHQDALHALFDTHRVLPLIVYDEHEEYVPPQQVPAKLRGALLEVHCRFRHYHINPKNPAEKELDSFSAVVEQIIIRQKATPKTPSPYRQHFKNRKGPLKLNSERSTSRGEQPPIAPVASPITQPSASAPHGSTQRADATGCSSPSSASTLSGEGLEEPAPPNDKRKADNCLESPIRKRSTRGNVRQDQP</sequence>
<feature type="compositionally biased region" description="Polar residues" evidence="1">
    <location>
        <begin position="284"/>
        <end position="315"/>
    </location>
</feature>